<dbReference type="Pfam" id="PF08310">
    <property type="entry name" value="LGFP"/>
    <property type="match status" value="1"/>
</dbReference>
<evidence type="ECO:0000256" key="1">
    <source>
        <dbReference type="SAM" id="SignalP"/>
    </source>
</evidence>
<reference evidence="2 3" key="1">
    <citation type="submission" date="2013-02" db="EMBL/GenBank/DDBJ databases">
        <title>The complete genome sequence of Corynebacterium vitaeruminis DSM 20294.</title>
        <authorList>
            <person name="Ruckert C."/>
            <person name="Albersmeier A."/>
            <person name="Kalinowski J."/>
        </authorList>
    </citation>
    <scope>NUCLEOTIDE SEQUENCE [LARGE SCALE GENOMIC DNA]</scope>
    <source>
        <strain evidence="3">ATCC 10234</strain>
    </source>
</reference>
<dbReference type="RefSeq" id="WP_025252431.1">
    <property type="nucleotide sequence ID" value="NZ_CP004353.1"/>
</dbReference>
<dbReference type="AlphaFoldDB" id="W5XZK6"/>
<name>W5XZK6_9CORY</name>
<protein>
    <recommendedName>
        <fullName evidence="4">LGFP repeat-containing protein</fullName>
    </recommendedName>
</protein>
<feature type="signal peptide" evidence="1">
    <location>
        <begin position="1"/>
        <end position="23"/>
    </location>
</feature>
<dbReference type="eggNOG" id="COG5479">
    <property type="taxonomic scope" value="Bacteria"/>
</dbReference>
<evidence type="ECO:0000313" key="2">
    <source>
        <dbReference type="EMBL" id="AHI22396.1"/>
    </source>
</evidence>
<evidence type="ECO:0000313" key="3">
    <source>
        <dbReference type="Proteomes" id="UP000019222"/>
    </source>
</evidence>
<keyword evidence="1" id="KW-0732">Signal</keyword>
<dbReference type="HOGENOM" id="CLU_098619_0_0_11"/>
<feature type="chain" id="PRO_5039419320" description="LGFP repeat-containing protein" evidence="1">
    <location>
        <begin position="24"/>
        <end position="193"/>
    </location>
</feature>
<gene>
    <name evidence="2" type="ORF">B843_05035</name>
</gene>
<keyword evidence="3" id="KW-1185">Reference proteome</keyword>
<sequence>MKKYSVAASAAILVMAAGLSACSDDQQDAASSAASSVANNAGSAVSSAAAGAMSAAKSAGAEASAAVESAMNNTTDITVGGKQVSVPAALASAIDSHSDDLGEPSAVDVGENGTYLVTYPEGKYLAYNEQGEPVLVQGMIAETWMSQGGFESTLGAPVAEERTVDNGWSQEFANGTIKWVDNGTGYAAEVTPK</sequence>
<dbReference type="EMBL" id="CP004353">
    <property type="protein sequence ID" value="AHI22396.1"/>
    <property type="molecule type" value="Genomic_DNA"/>
</dbReference>
<evidence type="ECO:0008006" key="4">
    <source>
        <dbReference type="Google" id="ProtNLM"/>
    </source>
</evidence>
<proteinExistence type="predicted"/>
<accession>W5XZK6</accession>
<dbReference type="InterPro" id="IPR013207">
    <property type="entry name" value="LGFP"/>
</dbReference>
<dbReference type="Proteomes" id="UP000019222">
    <property type="component" value="Chromosome"/>
</dbReference>
<organism evidence="2 3">
    <name type="scientific">Corynebacterium vitaeruminis DSM 20294</name>
    <dbReference type="NCBI Taxonomy" id="1224164"/>
    <lineage>
        <taxon>Bacteria</taxon>
        <taxon>Bacillati</taxon>
        <taxon>Actinomycetota</taxon>
        <taxon>Actinomycetes</taxon>
        <taxon>Mycobacteriales</taxon>
        <taxon>Corynebacteriaceae</taxon>
        <taxon>Corynebacterium</taxon>
    </lineage>
</organism>
<dbReference type="PATRIC" id="fig|1224164.3.peg.1004"/>
<dbReference type="PROSITE" id="PS51257">
    <property type="entry name" value="PROKAR_LIPOPROTEIN"/>
    <property type="match status" value="1"/>
</dbReference>
<dbReference type="STRING" id="1224164.B843_05035"/>
<dbReference type="KEGG" id="cvt:B843_05035"/>